<reference evidence="1" key="1">
    <citation type="submission" date="2022-07" db="EMBL/GenBank/DDBJ databases">
        <authorList>
            <person name="Trinca V."/>
            <person name="Uliana J.V.C."/>
            <person name="Torres T.T."/>
            <person name="Ward R.J."/>
            <person name="Monesi N."/>
        </authorList>
    </citation>
    <scope>NUCLEOTIDE SEQUENCE</scope>
    <source>
        <strain evidence="1">HSMRA1968</strain>
        <tissue evidence="1">Whole embryos</tissue>
    </source>
</reference>
<comment type="caution">
    <text evidence="1">The sequence shown here is derived from an EMBL/GenBank/DDBJ whole genome shotgun (WGS) entry which is preliminary data.</text>
</comment>
<sequence>MKKAEFECETSLDKFLSSLGNFLTSLHTFTLKIYSVSNHITAALKLTTSLELILIHAIRWHYLNKKI</sequence>
<protein>
    <submittedName>
        <fullName evidence="1">Uncharacterized protein</fullName>
    </submittedName>
</protein>
<keyword evidence="2" id="KW-1185">Reference proteome</keyword>
<gene>
    <name evidence="1" type="ORF">Bhyg_01538</name>
</gene>
<dbReference type="EMBL" id="WJQU01000001">
    <property type="protein sequence ID" value="KAJ6646327.1"/>
    <property type="molecule type" value="Genomic_DNA"/>
</dbReference>
<evidence type="ECO:0000313" key="1">
    <source>
        <dbReference type="EMBL" id="KAJ6646327.1"/>
    </source>
</evidence>
<proteinExistence type="predicted"/>
<accession>A0A9Q0S5N2</accession>
<evidence type="ECO:0000313" key="2">
    <source>
        <dbReference type="Proteomes" id="UP001151699"/>
    </source>
</evidence>
<organism evidence="1 2">
    <name type="scientific">Pseudolycoriella hygida</name>
    <dbReference type="NCBI Taxonomy" id="35572"/>
    <lineage>
        <taxon>Eukaryota</taxon>
        <taxon>Metazoa</taxon>
        <taxon>Ecdysozoa</taxon>
        <taxon>Arthropoda</taxon>
        <taxon>Hexapoda</taxon>
        <taxon>Insecta</taxon>
        <taxon>Pterygota</taxon>
        <taxon>Neoptera</taxon>
        <taxon>Endopterygota</taxon>
        <taxon>Diptera</taxon>
        <taxon>Nematocera</taxon>
        <taxon>Sciaroidea</taxon>
        <taxon>Sciaridae</taxon>
        <taxon>Pseudolycoriella</taxon>
    </lineage>
</organism>
<dbReference type="Proteomes" id="UP001151699">
    <property type="component" value="Chromosome A"/>
</dbReference>
<name>A0A9Q0S5N2_9DIPT</name>
<dbReference type="AlphaFoldDB" id="A0A9Q0S5N2"/>